<keyword evidence="3" id="KW-1185">Reference proteome</keyword>
<accession>A0A9P7YZK1</accession>
<dbReference type="EMBL" id="MU254053">
    <property type="protein sequence ID" value="KAG9242632.1"/>
    <property type="molecule type" value="Genomic_DNA"/>
</dbReference>
<name>A0A9P7YZK1_9HELO</name>
<organism evidence="2 3">
    <name type="scientific">Calycina marina</name>
    <dbReference type="NCBI Taxonomy" id="1763456"/>
    <lineage>
        <taxon>Eukaryota</taxon>
        <taxon>Fungi</taxon>
        <taxon>Dikarya</taxon>
        <taxon>Ascomycota</taxon>
        <taxon>Pezizomycotina</taxon>
        <taxon>Leotiomycetes</taxon>
        <taxon>Helotiales</taxon>
        <taxon>Pezizellaceae</taxon>
        <taxon>Calycina</taxon>
    </lineage>
</organism>
<dbReference type="AlphaFoldDB" id="A0A9P7YZK1"/>
<evidence type="ECO:0000313" key="3">
    <source>
        <dbReference type="Proteomes" id="UP000887226"/>
    </source>
</evidence>
<protein>
    <submittedName>
        <fullName evidence="2">Uncharacterized protein</fullName>
    </submittedName>
</protein>
<sequence>MAEDTQDYSPSVGGVLDVKDFLFEKFQLPVEILDTIIDHAQYWPHTTVKTTTSTTVNSGAGHENRFIIRSYPIGFDSDQQNLDPQQQQPIFKNNYPYTDPIPWPLERKFPQESTKSLLDLWRAKSQYRAEHPCAKIVFTTKSHDQGWGDGGNHGETYTGSYTWFDVGLEKISAAGESGRQTTAGLAQLAGNVPSPHFYIFNAKNITDKISPLPVICSHRTIIPMVKEVPKDPEPVVGPDDCDPNSEDKPDLIAKKPEHEPEKMTYEFDHPLLPGTDALQKNITAKRNIQECVITWSAWDDINPESLEANELANKGRGSATGTGDFVRGLVAGDVVTVWAKSRFPGWTNNVEGVQIDVYWRV</sequence>
<reference evidence="2" key="1">
    <citation type="journal article" date="2021" name="IMA Fungus">
        <title>Genomic characterization of three marine fungi, including Emericellopsis atlantica sp. nov. with signatures of a generalist lifestyle and marine biomass degradation.</title>
        <authorList>
            <person name="Hagestad O.C."/>
            <person name="Hou L."/>
            <person name="Andersen J.H."/>
            <person name="Hansen E.H."/>
            <person name="Altermark B."/>
            <person name="Li C."/>
            <person name="Kuhnert E."/>
            <person name="Cox R.J."/>
            <person name="Crous P.W."/>
            <person name="Spatafora J.W."/>
            <person name="Lail K."/>
            <person name="Amirebrahimi M."/>
            <person name="Lipzen A."/>
            <person name="Pangilinan J."/>
            <person name="Andreopoulos W."/>
            <person name="Hayes R.D."/>
            <person name="Ng V."/>
            <person name="Grigoriev I.V."/>
            <person name="Jackson S.A."/>
            <person name="Sutton T.D.S."/>
            <person name="Dobson A.D.W."/>
            <person name="Rama T."/>
        </authorList>
    </citation>
    <scope>NUCLEOTIDE SEQUENCE</scope>
    <source>
        <strain evidence="2">TRa3180A</strain>
    </source>
</reference>
<gene>
    <name evidence="2" type="ORF">BJ878DRAFT_554887</name>
</gene>
<feature type="region of interest" description="Disordered" evidence="1">
    <location>
        <begin position="229"/>
        <end position="248"/>
    </location>
</feature>
<proteinExistence type="predicted"/>
<evidence type="ECO:0000256" key="1">
    <source>
        <dbReference type="SAM" id="MobiDB-lite"/>
    </source>
</evidence>
<evidence type="ECO:0000313" key="2">
    <source>
        <dbReference type="EMBL" id="KAG9242632.1"/>
    </source>
</evidence>
<comment type="caution">
    <text evidence="2">The sequence shown here is derived from an EMBL/GenBank/DDBJ whole genome shotgun (WGS) entry which is preliminary data.</text>
</comment>
<dbReference type="OrthoDB" id="66095at2759"/>
<dbReference type="Proteomes" id="UP000887226">
    <property type="component" value="Unassembled WGS sequence"/>
</dbReference>